<feature type="region of interest" description="Disordered" evidence="2">
    <location>
        <begin position="25"/>
        <end position="68"/>
    </location>
</feature>
<evidence type="ECO:0000256" key="2">
    <source>
        <dbReference type="SAM" id="MobiDB-lite"/>
    </source>
</evidence>
<feature type="compositionally biased region" description="Basic and acidic residues" evidence="2">
    <location>
        <begin position="30"/>
        <end position="51"/>
    </location>
</feature>
<organism evidence="3 4">
    <name type="scientific">Araneus ventricosus</name>
    <name type="common">Orbweaver spider</name>
    <name type="synonym">Epeira ventricosa</name>
    <dbReference type="NCBI Taxonomy" id="182803"/>
    <lineage>
        <taxon>Eukaryota</taxon>
        <taxon>Metazoa</taxon>
        <taxon>Ecdysozoa</taxon>
        <taxon>Arthropoda</taxon>
        <taxon>Chelicerata</taxon>
        <taxon>Arachnida</taxon>
        <taxon>Araneae</taxon>
        <taxon>Araneomorphae</taxon>
        <taxon>Entelegynae</taxon>
        <taxon>Araneoidea</taxon>
        <taxon>Araneidae</taxon>
        <taxon>Araneus</taxon>
    </lineage>
</organism>
<evidence type="ECO:0000313" key="3">
    <source>
        <dbReference type="EMBL" id="GBM94574.1"/>
    </source>
</evidence>
<keyword evidence="1" id="KW-0193">Cuticle</keyword>
<dbReference type="AlphaFoldDB" id="A0A4Y2JX40"/>
<dbReference type="EMBL" id="BGPR01003981">
    <property type="protein sequence ID" value="GBM94574.1"/>
    <property type="molecule type" value="Genomic_DNA"/>
</dbReference>
<dbReference type="Proteomes" id="UP000499080">
    <property type="component" value="Unassembled WGS sequence"/>
</dbReference>
<accession>A0A4Y2JX40</accession>
<protein>
    <submittedName>
        <fullName evidence="3">Uncharacterized protein</fullName>
    </submittedName>
</protein>
<name>A0A4Y2JX40_ARAVE</name>
<dbReference type="Pfam" id="PF00379">
    <property type="entry name" value="Chitin_bind_4"/>
    <property type="match status" value="1"/>
</dbReference>
<comment type="caution">
    <text evidence="3">The sequence shown here is derived from an EMBL/GenBank/DDBJ whole genome shotgun (WGS) entry which is preliminary data.</text>
</comment>
<reference evidence="3 4" key="1">
    <citation type="journal article" date="2019" name="Sci. Rep.">
        <title>Orb-weaving spider Araneus ventricosus genome elucidates the spidroin gene catalogue.</title>
        <authorList>
            <person name="Kono N."/>
            <person name="Nakamura H."/>
            <person name="Ohtoshi R."/>
            <person name="Moran D.A.P."/>
            <person name="Shinohara A."/>
            <person name="Yoshida Y."/>
            <person name="Fujiwara M."/>
            <person name="Mori M."/>
            <person name="Tomita M."/>
            <person name="Arakawa K."/>
        </authorList>
    </citation>
    <scope>NUCLEOTIDE SEQUENCE [LARGE SCALE GENOMIC DNA]</scope>
</reference>
<proteinExistence type="predicted"/>
<dbReference type="PROSITE" id="PS51155">
    <property type="entry name" value="CHIT_BIND_RR_2"/>
    <property type="match status" value="1"/>
</dbReference>
<gene>
    <name evidence="3" type="ORF">AVEN_198323_1</name>
</gene>
<evidence type="ECO:0000256" key="1">
    <source>
        <dbReference type="PROSITE-ProRule" id="PRU00497"/>
    </source>
</evidence>
<dbReference type="OrthoDB" id="8021718at2759"/>
<dbReference type="GO" id="GO:0042302">
    <property type="term" value="F:structural constituent of cuticle"/>
    <property type="evidence" value="ECO:0007669"/>
    <property type="project" value="UniProtKB-UniRule"/>
</dbReference>
<evidence type="ECO:0000313" key="4">
    <source>
        <dbReference type="Proteomes" id="UP000499080"/>
    </source>
</evidence>
<dbReference type="InterPro" id="IPR000618">
    <property type="entry name" value="Insect_cuticle"/>
</dbReference>
<feature type="compositionally biased region" description="Polar residues" evidence="2">
    <location>
        <begin position="55"/>
        <end position="68"/>
    </location>
</feature>
<sequence length="141" mass="16161">MACASATDHNMYESDDRIVIHIRGSSKVAHKSEPRKNYSEKYERDVAEPRRSIRAVTNDNSSERFGQNTSSKPFYFDYLVKDPEGKLHFHIQQKYQNGTVEGFYGHGGHSDRYLLVSYVADAKGYRATVTKGKKLQILRLV</sequence>
<keyword evidence="4" id="KW-1185">Reference proteome</keyword>